<reference evidence="2 3" key="1">
    <citation type="submission" date="2021-10" db="EMBL/GenBank/DDBJ databases">
        <title>Anaerobic single-cell dispensing facilitates the cultivation of human gut bacteria.</title>
        <authorList>
            <person name="Afrizal A."/>
        </authorList>
    </citation>
    <scope>NUCLEOTIDE SEQUENCE [LARGE SCALE GENOMIC DNA]</scope>
    <source>
        <strain evidence="2 3">CLA-AA-H276</strain>
    </source>
</reference>
<evidence type="ECO:0000313" key="3">
    <source>
        <dbReference type="Proteomes" id="UP001198220"/>
    </source>
</evidence>
<dbReference type="Gene3D" id="2.20.28.160">
    <property type="match status" value="1"/>
</dbReference>
<proteinExistence type="predicted"/>
<dbReference type="AlphaFoldDB" id="A0AAE3D9D3"/>
<comment type="caution">
    <text evidence="2">The sequence shown here is derived from an EMBL/GenBank/DDBJ whole genome shotgun (WGS) entry which is preliminary data.</text>
</comment>
<gene>
    <name evidence="2" type="ORF">LKD36_00515</name>
</gene>
<organism evidence="2 3">
    <name type="scientific">Hominiventricola filiformis</name>
    <dbReference type="NCBI Taxonomy" id="2885352"/>
    <lineage>
        <taxon>Bacteria</taxon>
        <taxon>Bacillati</taxon>
        <taxon>Bacillota</taxon>
        <taxon>Clostridia</taxon>
        <taxon>Lachnospirales</taxon>
        <taxon>Lachnospiraceae</taxon>
        <taxon>Hominiventricola</taxon>
    </lineage>
</organism>
<accession>A0AAE3D9D3</accession>
<dbReference type="EMBL" id="JAJEPS010000001">
    <property type="protein sequence ID" value="MCC2124657.1"/>
    <property type="molecule type" value="Genomic_DNA"/>
</dbReference>
<feature type="transmembrane region" description="Helical" evidence="1">
    <location>
        <begin position="21"/>
        <end position="54"/>
    </location>
</feature>
<evidence type="ECO:0000313" key="2">
    <source>
        <dbReference type="EMBL" id="MCC2124657.1"/>
    </source>
</evidence>
<keyword evidence="1" id="KW-1133">Transmembrane helix</keyword>
<keyword evidence="1" id="KW-0812">Transmembrane</keyword>
<dbReference type="Proteomes" id="UP001198220">
    <property type="component" value="Unassembled WGS sequence"/>
</dbReference>
<dbReference type="RefSeq" id="WP_118769106.1">
    <property type="nucleotide sequence ID" value="NZ_JAJEPS010000001.1"/>
</dbReference>
<evidence type="ECO:0000256" key="1">
    <source>
        <dbReference type="SAM" id="Phobius"/>
    </source>
</evidence>
<name>A0AAE3D9D3_9FIRM</name>
<keyword evidence="3" id="KW-1185">Reference proteome</keyword>
<protein>
    <submittedName>
        <fullName evidence="2">Zinc-ribbon domain-containing protein</fullName>
    </submittedName>
</protein>
<sequence>MRDKIYRFMQGRYGTDDFYKFLFWVALIGIVINWFFKSQLLSFAVTLILVYAMYRVLSKNHSARYAENQRYLQATAKIRYWFDQQKKLMEERKYHHIYTCPKCRQKIRIPKGKGKIMIRCPKCHHEFQKRS</sequence>
<keyword evidence="1" id="KW-0472">Membrane</keyword>